<feature type="compositionally biased region" description="Gly residues" evidence="1">
    <location>
        <begin position="169"/>
        <end position="187"/>
    </location>
</feature>
<protein>
    <submittedName>
        <fullName evidence="2">Uncharacterized protein</fullName>
    </submittedName>
</protein>
<organism evidence="2 3">
    <name type="scientific">Phialocephala subalpina</name>
    <dbReference type="NCBI Taxonomy" id="576137"/>
    <lineage>
        <taxon>Eukaryota</taxon>
        <taxon>Fungi</taxon>
        <taxon>Dikarya</taxon>
        <taxon>Ascomycota</taxon>
        <taxon>Pezizomycotina</taxon>
        <taxon>Leotiomycetes</taxon>
        <taxon>Helotiales</taxon>
        <taxon>Mollisiaceae</taxon>
        <taxon>Phialocephala</taxon>
        <taxon>Phialocephala fortinii species complex</taxon>
    </lineage>
</organism>
<evidence type="ECO:0000313" key="3">
    <source>
        <dbReference type="Proteomes" id="UP000184330"/>
    </source>
</evidence>
<reference evidence="2 3" key="1">
    <citation type="submission" date="2016-03" db="EMBL/GenBank/DDBJ databases">
        <authorList>
            <person name="Ploux O."/>
        </authorList>
    </citation>
    <scope>NUCLEOTIDE SEQUENCE [LARGE SCALE GENOMIC DNA]</scope>
    <source>
        <strain evidence="2 3">UAMH 11012</strain>
    </source>
</reference>
<feature type="region of interest" description="Disordered" evidence="1">
    <location>
        <begin position="1"/>
        <end position="31"/>
    </location>
</feature>
<evidence type="ECO:0000256" key="1">
    <source>
        <dbReference type="SAM" id="MobiDB-lite"/>
    </source>
</evidence>
<proteinExistence type="predicted"/>
<dbReference type="EMBL" id="FJOG01000002">
    <property type="protein sequence ID" value="CZR51814.1"/>
    <property type="molecule type" value="Genomic_DNA"/>
</dbReference>
<dbReference type="Proteomes" id="UP000184330">
    <property type="component" value="Unassembled WGS sequence"/>
</dbReference>
<keyword evidence="3" id="KW-1185">Reference proteome</keyword>
<dbReference type="AlphaFoldDB" id="A0A1L7WGB7"/>
<gene>
    <name evidence="2" type="ORF">PAC_01691</name>
</gene>
<accession>A0A1L7WGB7</accession>
<feature type="region of interest" description="Disordered" evidence="1">
    <location>
        <begin position="138"/>
        <end position="194"/>
    </location>
</feature>
<evidence type="ECO:0000313" key="2">
    <source>
        <dbReference type="EMBL" id="CZR51814.1"/>
    </source>
</evidence>
<sequence>MGIGKKQKKVDPKFDPKRRAQLRKAKGKPAGLPSLSRVVGSIFMAAPPGESVSVDDLTGFMRRLVVRVRTRGNSGFAEFLAQEQREVRERREMRDTGIERWEGQFRVERALAESRYAHAVAEGEEWEDQDENELEARLDQGGVEEEEEEEIGDPGDYWGGSDGDDEGDCGAGAGGSAGGFGGGGIGGAQAVTVS</sequence>
<feature type="compositionally biased region" description="Acidic residues" evidence="1">
    <location>
        <begin position="142"/>
        <end position="153"/>
    </location>
</feature>
<name>A0A1L7WGB7_9HELO</name>
<feature type="compositionally biased region" description="Basic and acidic residues" evidence="1">
    <location>
        <begin position="9"/>
        <end position="18"/>
    </location>
</feature>